<dbReference type="AlphaFoldDB" id="A0A9P6AHV7"/>
<keyword evidence="2" id="KW-1185">Reference proteome</keyword>
<dbReference type="Proteomes" id="UP000886523">
    <property type="component" value="Unassembled WGS sequence"/>
</dbReference>
<accession>A0A9P6AHV7</accession>
<proteinExistence type="predicted"/>
<comment type="caution">
    <text evidence="1">The sequence shown here is derived from an EMBL/GenBank/DDBJ whole genome shotgun (WGS) entry which is preliminary data.</text>
</comment>
<dbReference type="OrthoDB" id="3266461at2759"/>
<evidence type="ECO:0000313" key="1">
    <source>
        <dbReference type="EMBL" id="KAF9506008.1"/>
    </source>
</evidence>
<evidence type="ECO:0000313" key="2">
    <source>
        <dbReference type="Proteomes" id="UP000886523"/>
    </source>
</evidence>
<sequence length="55" mass="6400">MAFTAAYLTEIESLIALSKFQLICEVLTKLLDQYFLVIAAKYWVADKLWHSEMDN</sequence>
<reference evidence="1" key="1">
    <citation type="journal article" date="2020" name="Nat. Commun.">
        <title>Large-scale genome sequencing of mycorrhizal fungi provides insights into the early evolution of symbiotic traits.</title>
        <authorList>
            <person name="Miyauchi S."/>
            <person name="Kiss E."/>
            <person name="Kuo A."/>
            <person name="Drula E."/>
            <person name="Kohler A."/>
            <person name="Sanchez-Garcia M."/>
            <person name="Morin E."/>
            <person name="Andreopoulos B."/>
            <person name="Barry K.W."/>
            <person name="Bonito G."/>
            <person name="Buee M."/>
            <person name="Carver A."/>
            <person name="Chen C."/>
            <person name="Cichocki N."/>
            <person name="Clum A."/>
            <person name="Culley D."/>
            <person name="Crous P.W."/>
            <person name="Fauchery L."/>
            <person name="Girlanda M."/>
            <person name="Hayes R.D."/>
            <person name="Keri Z."/>
            <person name="LaButti K."/>
            <person name="Lipzen A."/>
            <person name="Lombard V."/>
            <person name="Magnuson J."/>
            <person name="Maillard F."/>
            <person name="Murat C."/>
            <person name="Nolan M."/>
            <person name="Ohm R.A."/>
            <person name="Pangilinan J."/>
            <person name="Pereira M.F."/>
            <person name="Perotto S."/>
            <person name="Peter M."/>
            <person name="Pfister S."/>
            <person name="Riley R."/>
            <person name="Sitrit Y."/>
            <person name="Stielow J.B."/>
            <person name="Szollosi G."/>
            <person name="Zifcakova L."/>
            <person name="Stursova M."/>
            <person name="Spatafora J.W."/>
            <person name="Tedersoo L."/>
            <person name="Vaario L.M."/>
            <person name="Yamada A."/>
            <person name="Yan M."/>
            <person name="Wang P."/>
            <person name="Xu J."/>
            <person name="Bruns T."/>
            <person name="Baldrian P."/>
            <person name="Vilgalys R."/>
            <person name="Dunand C."/>
            <person name="Henrissat B."/>
            <person name="Grigoriev I.V."/>
            <person name="Hibbett D."/>
            <person name="Nagy L.G."/>
            <person name="Martin F.M."/>
        </authorList>
    </citation>
    <scope>NUCLEOTIDE SEQUENCE</scope>
    <source>
        <strain evidence="1">UP504</strain>
    </source>
</reference>
<protein>
    <submittedName>
        <fullName evidence="1">Uncharacterized protein</fullName>
    </submittedName>
</protein>
<dbReference type="EMBL" id="MU129128">
    <property type="protein sequence ID" value="KAF9506008.1"/>
    <property type="molecule type" value="Genomic_DNA"/>
</dbReference>
<gene>
    <name evidence="1" type="ORF">BS47DRAFT_1399875</name>
</gene>
<organism evidence="1 2">
    <name type="scientific">Hydnum rufescens UP504</name>
    <dbReference type="NCBI Taxonomy" id="1448309"/>
    <lineage>
        <taxon>Eukaryota</taxon>
        <taxon>Fungi</taxon>
        <taxon>Dikarya</taxon>
        <taxon>Basidiomycota</taxon>
        <taxon>Agaricomycotina</taxon>
        <taxon>Agaricomycetes</taxon>
        <taxon>Cantharellales</taxon>
        <taxon>Hydnaceae</taxon>
        <taxon>Hydnum</taxon>
    </lineage>
</organism>
<name>A0A9P6AHV7_9AGAM</name>